<dbReference type="EMBL" id="JAAGME010001224">
    <property type="protein sequence ID" value="NEB71098.1"/>
    <property type="molecule type" value="Genomic_DNA"/>
</dbReference>
<evidence type="ECO:0000313" key="1">
    <source>
        <dbReference type="EMBL" id="MER0427014.1"/>
    </source>
</evidence>
<dbReference type="EMBL" id="JBEJUE010000020">
    <property type="protein sequence ID" value="MER0427014.1"/>
    <property type="molecule type" value="Genomic_DNA"/>
</dbReference>
<protein>
    <submittedName>
        <fullName evidence="2">Polyketide cyclase</fullName>
    </submittedName>
    <submittedName>
        <fullName evidence="1">SRPBCC family protein</fullName>
    </submittedName>
</protein>
<proteinExistence type="predicted"/>
<evidence type="ECO:0000313" key="2">
    <source>
        <dbReference type="EMBL" id="NEB71098.1"/>
    </source>
</evidence>
<gene>
    <name evidence="1" type="ORF">ABR748_22705</name>
    <name evidence="2" type="ORF">G3I39_29135</name>
</gene>
<dbReference type="Proteomes" id="UP000471648">
    <property type="component" value="Unassembled WGS sequence"/>
</dbReference>
<reference evidence="2 3" key="1">
    <citation type="submission" date="2020-01" db="EMBL/GenBank/DDBJ databases">
        <title>Insect and environment-associated Actinomycetes.</title>
        <authorList>
            <person name="Currrie C."/>
            <person name="Chevrette M."/>
            <person name="Carlson C."/>
            <person name="Stubbendieck R."/>
            <person name="Wendt-Pienkowski E."/>
        </authorList>
    </citation>
    <scope>NUCLEOTIDE SEQUENCE [LARGE SCALE GENOMIC DNA]</scope>
    <source>
        <strain evidence="2 3">SID14438</strain>
    </source>
</reference>
<evidence type="ECO:0000313" key="3">
    <source>
        <dbReference type="Proteomes" id="UP000471648"/>
    </source>
</evidence>
<evidence type="ECO:0000313" key="4">
    <source>
        <dbReference type="Proteomes" id="UP001456562"/>
    </source>
</evidence>
<sequence>MVDVRRSFTVPCPLDRVVEYLADFSRAKEWDPGTRECTPADGPAGATVTRGARWHNVSEFRGRRTELMYRLDVKEPDRLVFVGTNKTAVSTDDLTFRAEGEGATRITYHAHIRFKGIARLADPFLRREFERLGDEITRTMPRAVLAHCGDAAP</sequence>
<organism evidence="2 3">
    <name type="scientific">Streptomyces microflavus</name>
    <name type="common">Streptomyces lipmanii</name>
    <dbReference type="NCBI Taxonomy" id="1919"/>
    <lineage>
        <taxon>Bacteria</taxon>
        <taxon>Bacillati</taxon>
        <taxon>Actinomycetota</taxon>
        <taxon>Actinomycetes</taxon>
        <taxon>Kitasatosporales</taxon>
        <taxon>Streptomycetaceae</taxon>
        <taxon>Streptomyces</taxon>
    </lineage>
</organism>
<dbReference type="RefSeq" id="WP_031124666.1">
    <property type="nucleotide sequence ID" value="NZ_CP108360.1"/>
</dbReference>
<dbReference type="Pfam" id="PF10604">
    <property type="entry name" value="Polyketide_cyc2"/>
    <property type="match status" value="1"/>
</dbReference>
<dbReference type="AlphaFoldDB" id="A0A6N9VIN3"/>
<reference evidence="1 4" key="2">
    <citation type="submission" date="2024-01" db="EMBL/GenBank/DDBJ databases">
        <title>Metagenomic exploration of the rhizosphere soil microbial community and their significance in facilitating the development of wild simulated ginseng.</title>
        <authorList>
            <person name="Huang J."/>
        </authorList>
    </citation>
    <scope>NUCLEOTIDE SEQUENCE [LARGE SCALE GENOMIC DNA]</scope>
    <source>
        <strain evidence="1 4">WY141</strain>
    </source>
</reference>
<dbReference type="InterPro" id="IPR023393">
    <property type="entry name" value="START-like_dom_sf"/>
</dbReference>
<dbReference type="Gene3D" id="3.30.530.20">
    <property type="match status" value="1"/>
</dbReference>
<name>A0A6N9VIN3_STRMI</name>
<keyword evidence="4" id="KW-1185">Reference proteome</keyword>
<dbReference type="InterPro" id="IPR019587">
    <property type="entry name" value="Polyketide_cyclase/dehydratase"/>
</dbReference>
<comment type="caution">
    <text evidence="2">The sequence shown here is derived from an EMBL/GenBank/DDBJ whole genome shotgun (WGS) entry which is preliminary data.</text>
</comment>
<dbReference type="Proteomes" id="UP001456562">
    <property type="component" value="Unassembled WGS sequence"/>
</dbReference>
<accession>A0A6N9VIN3</accession>
<dbReference type="SUPFAM" id="SSF55961">
    <property type="entry name" value="Bet v1-like"/>
    <property type="match status" value="1"/>
</dbReference>